<keyword evidence="8 9" id="KW-0472">Membrane</keyword>
<feature type="transmembrane region" description="Helical" evidence="9">
    <location>
        <begin position="105"/>
        <end position="129"/>
    </location>
</feature>
<comment type="similarity">
    <text evidence="1">Belongs to the KdgT transporter family.</text>
</comment>
<evidence type="ECO:0000256" key="4">
    <source>
        <dbReference type="ARBA" id="ARBA00022597"/>
    </source>
</evidence>
<protein>
    <submittedName>
        <fullName evidence="10">2-keto-3-deoxygluconate permease</fullName>
    </submittedName>
</protein>
<dbReference type="GO" id="GO:0016020">
    <property type="term" value="C:membrane"/>
    <property type="evidence" value="ECO:0007669"/>
    <property type="project" value="InterPro"/>
</dbReference>
<feature type="transmembrane region" description="Helical" evidence="9">
    <location>
        <begin position="226"/>
        <end position="244"/>
    </location>
</feature>
<dbReference type="InterPro" id="IPR004684">
    <property type="entry name" value="2keto-3dGluconate_permease"/>
</dbReference>
<dbReference type="EMBL" id="JABMKT010000035">
    <property type="protein sequence ID" value="NYV28337.1"/>
    <property type="molecule type" value="Genomic_DNA"/>
</dbReference>
<reference evidence="10 11" key="1">
    <citation type="submission" date="2020-05" db="EMBL/GenBank/DDBJ databases">
        <title>Streptobacillus felis strain LHL191014123.</title>
        <authorList>
            <person name="Fawzy A."/>
            <person name="Rau J."/>
            <person name="Risse K."/>
            <person name="Schauerte N."/>
            <person name="Geiger C."/>
            <person name="Blom J."/>
            <person name="Imirzalioglu C."/>
            <person name="Falgenhauer J."/>
            <person name="Bach A."/>
            <person name="Herden C."/>
            <person name="Eisenberg T."/>
        </authorList>
    </citation>
    <scope>NUCLEOTIDE SEQUENCE [LARGE SCALE GENOMIC DNA]</scope>
    <source>
        <strain evidence="10 11">LHL191014123</strain>
    </source>
</reference>
<dbReference type="RefSeq" id="WP_067319842.1">
    <property type="nucleotide sequence ID" value="NZ_CBCRWS010000031.1"/>
</dbReference>
<evidence type="ECO:0000256" key="1">
    <source>
        <dbReference type="ARBA" id="ARBA00006430"/>
    </source>
</evidence>
<evidence type="ECO:0000256" key="2">
    <source>
        <dbReference type="ARBA" id="ARBA00022448"/>
    </source>
</evidence>
<feature type="transmembrane region" description="Helical" evidence="9">
    <location>
        <begin position="199"/>
        <end position="220"/>
    </location>
</feature>
<name>A0A7Z0PGX3_9FUSO</name>
<sequence length="316" mass="32074">MADKNLDTIFGKYFSKIPGNMIVVPLIIGTLINSFFPQVLQIGSFTTAIVKGVGPLVGAFLLFLGGTISLKSTPKSIVRGFVIITTKVLVAVALGLVVAKVFNNNFLGLSAVAVIGAISVANNALFAGITSVYGDEIERGAVAITSLSVGPTVTMIALTSAGLASISPLAILGSIVPLILGIILSNYSPFLKQLFTKGLGATTVLVGFALGANMSLSQIFKGGLPGILLGLIAVFVVGIITVIMDKLTGGSGIAGASISSVAASAIANPEALAKADPNLAIFQDAATAQIAAAVIITALLTPVFTSLVKKYNEKKG</sequence>
<evidence type="ECO:0000256" key="7">
    <source>
        <dbReference type="ARBA" id="ARBA00022989"/>
    </source>
</evidence>
<feature type="transmembrane region" description="Helical" evidence="9">
    <location>
        <begin position="52"/>
        <end position="70"/>
    </location>
</feature>
<evidence type="ECO:0000313" key="10">
    <source>
        <dbReference type="EMBL" id="NYV28337.1"/>
    </source>
</evidence>
<evidence type="ECO:0000256" key="3">
    <source>
        <dbReference type="ARBA" id="ARBA00022475"/>
    </source>
</evidence>
<evidence type="ECO:0000313" key="11">
    <source>
        <dbReference type="Proteomes" id="UP000526184"/>
    </source>
</evidence>
<dbReference type="OrthoDB" id="2833at2"/>
<keyword evidence="5 9" id="KW-0812">Transmembrane</keyword>
<evidence type="ECO:0000256" key="6">
    <source>
        <dbReference type="ARBA" id="ARBA00022847"/>
    </source>
</evidence>
<keyword evidence="11" id="KW-1185">Reference proteome</keyword>
<keyword evidence="6" id="KW-0769">Symport</keyword>
<dbReference type="Pfam" id="PF03812">
    <property type="entry name" value="KdgT"/>
    <property type="match status" value="1"/>
</dbReference>
<dbReference type="AlphaFoldDB" id="A0A7Z0PGX3"/>
<proteinExistence type="inferred from homology"/>
<evidence type="ECO:0000256" key="8">
    <source>
        <dbReference type="ARBA" id="ARBA00023136"/>
    </source>
</evidence>
<feature type="transmembrane region" description="Helical" evidence="9">
    <location>
        <begin position="169"/>
        <end position="187"/>
    </location>
</feature>
<keyword evidence="7 9" id="KW-1133">Transmembrane helix</keyword>
<feature type="transmembrane region" description="Helical" evidence="9">
    <location>
        <begin position="288"/>
        <end position="308"/>
    </location>
</feature>
<organism evidence="10 11">
    <name type="scientific">Streptobacillus felis</name>
    <dbReference type="NCBI Taxonomy" id="1384509"/>
    <lineage>
        <taxon>Bacteria</taxon>
        <taxon>Fusobacteriati</taxon>
        <taxon>Fusobacteriota</taxon>
        <taxon>Fusobacteriia</taxon>
        <taxon>Fusobacteriales</taxon>
        <taxon>Leptotrichiaceae</taxon>
        <taxon>Streptobacillus</taxon>
    </lineage>
</organism>
<feature type="transmembrane region" description="Helical" evidence="9">
    <location>
        <begin position="21"/>
        <end position="40"/>
    </location>
</feature>
<keyword evidence="4" id="KW-0762">Sugar transport</keyword>
<keyword evidence="3" id="KW-1003">Cell membrane</keyword>
<dbReference type="Proteomes" id="UP000526184">
    <property type="component" value="Unassembled WGS sequence"/>
</dbReference>
<evidence type="ECO:0000256" key="9">
    <source>
        <dbReference type="SAM" id="Phobius"/>
    </source>
</evidence>
<dbReference type="GO" id="GO:0015649">
    <property type="term" value="F:2-keto-3-deoxygluconate:proton symporter activity"/>
    <property type="evidence" value="ECO:0007669"/>
    <property type="project" value="InterPro"/>
</dbReference>
<comment type="caution">
    <text evidence="10">The sequence shown here is derived from an EMBL/GenBank/DDBJ whole genome shotgun (WGS) entry which is preliminary data.</text>
</comment>
<keyword evidence="2" id="KW-0813">Transport</keyword>
<evidence type="ECO:0000256" key="5">
    <source>
        <dbReference type="ARBA" id="ARBA00022692"/>
    </source>
</evidence>
<accession>A0A7Z0PGX3</accession>
<gene>
    <name evidence="10" type="ORF">HP397_05920</name>
</gene>
<feature type="transmembrane region" description="Helical" evidence="9">
    <location>
        <begin position="77"/>
        <end position="99"/>
    </location>
</feature>